<dbReference type="Gene3D" id="2.60.40.640">
    <property type="match status" value="1"/>
</dbReference>
<dbReference type="EMBL" id="ML769411">
    <property type="protein sequence ID" value="KAE9405185.1"/>
    <property type="molecule type" value="Genomic_DNA"/>
</dbReference>
<feature type="domain" description="Arrestin-like N-terminal" evidence="1">
    <location>
        <begin position="29"/>
        <end position="162"/>
    </location>
</feature>
<accession>A0A6A4I905</accession>
<evidence type="ECO:0000313" key="3">
    <source>
        <dbReference type="Proteomes" id="UP000799118"/>
    </source>
</evidence>
<dbReference type="Pfam" id="PF00339">
    <property type="entry name" value="Arrestin_N"/>
    <property type="match status" value="1"/>
</dbReference>
<name>A0A6A4I905_9AGAR</name>
<dbReference type="InterPro" id="IPR014752">
    <property type="entry name" value="Arrestin-like_C"/>
</dbReference>
<protein>
    <recommendedName>
        <fullName evidence="1">Arrestin-like N-terminal domain-containing protein</fullName>
    </recommendedName>
</protein>
<dbReference type="AlphaFoldDB" id="A0A6A4I905"/>
<proteinExistence type="predicted"/>
<dbReference type="Proteomes" id="UP000799118">
    <property type="component" value="Unassembled WGS sequence"/>
</dbReference>
<evidence type="ECO:0000313" key="2">
    <source>
        <dbReference type="EMBL" id="KAE9405185.1"/>
    </source>
</evidence>
<feature type="non-terminal residue" evidence="2">
    <location>
        <position position="1"/>
    </location>
</feature>
<dbReference type="InterPro" id="IPR011021">
    <property type="entry name" value="Arrestin-like_N"/>
</dbReference>
<feature type="non-terminal residue" evidence="2">
    <location>
        <position position="358"/>
    </location>
</feature>
<dbReference type="OrthoDB" id="3261578at2759"/>
<reference evidence="2" key="1">
    <citation type="journal article" date="2019" name="Environ. Microbiol.">
        <title>Fungal ecological strategies reflected in gene transcription - a case study of two litter decomposers.</title>
        <authorList>
            <person name="Barbi F."/>
            <person name="Kohler A."/>
            <person name="Barry K."/>
            <person name="Baskaran P."/>
            <person name="Daum C."/>
            <person name="Fauchery L."/>
            <person name="Ihrmark K."/>
            <person name="Kuo A."/>
            <person name="LaButti K."/>
            <person name="Lipzen A."/>
            <person name="Morin E."/>
            <person name="Grigoriev I.V."/>
            <person name="Henrissat B."/>
            <person name="Lindahl B."/>
            <person name="Martin F."/>
        </authorList>
    </citation>
    <scope>NUCLEOTIDE SEQUENCE</scope>
    <source>
        <strain evidence="2">JB14</strain>
    </source>
</reference>
<organism evidence="2 3">
    <name type="scientific">Gymnopus androsaceus JB14</name>
    <dbReference type="NCBI Taxonomy" id="1447944"/>
    <lineage>
        <taxon>Eukaryota</taxon>
        <taxon>Fungi</taxon>
        <taxon>Dikarya</taxon>
        <taxon>Basidiomycota</taxon>
        <taxon>Agaricomycotina</taxon>
        <taxon>Agaricomycetes</taxon>
        <taxon>Agaricomycetidae</taxon>
        <taxon>Agaricales</taxon>
        <taxon>Marasmiineae</taxon>
        <taxon>Omphalotaceae</taxon>
        <taxon>Gymnopus</taxon>
    </lineage>
</organism>
<keyword evidence="3" id="KW-1185">Reference proteome</keyword>
<gene>
    <name evidence="2" type="ORF">BT96DRAFT_803068</name>
</gene>
<sequence length="358" mass="39569">EHTYELIDSKVAWAILKIRSRAHSSSHLPTFLEGDAISGSVLLDLGNKEVHVMAVKILVTGKLTVSARAHGGSLTFLQLERTLWSKSMGDPHQPSSTSAWRYSGKLSGSYEWPFTLTLPTETTTTSSDSSYRLPQTFQERHIPTSIQYDLYILIEKSKFRMDSNLHTMLAYIPATQPRQASVLRQQSYRDNTSILGPDADPNGWHTPGPFVVQGRIFDSKQVVITGSASYTRGTYLPLTLTLSCIDDQALDLLSSPNVIRACLSRRIKGCKASTTVPVPVLSFNDRTRSTRNKSTYIPDSVSIPDYVEDLETAVWWPSATNVSSSASGSTNLVRVLQGEINLPKTLKPSSCIDQFAIE</sequence>
<evidence type="ECO:0000259" key="1">
    <source>
        <dbReference type="Pfam" id="PF00339"/>
    </source>
</evidence>